<comment type="caution">
    <text evidence="1">The sequence shown here is derived from an EMBL/GenBank/DDBJ whole genome shotgun (WGS) entry which is preliminary data.</text>
</comment>
<name>A0ABR9W7D3_9BACT</name>
<evidence type="ECO:0008006" key="3">
    <source>
        <dbReference type="Google" id="ProtNLM"/>
    </source>
</evidence>
<accession>A0ABR9W7D3</accession>
<evidence type="ECO:0000313" key="1">
    <source>
        <dbReference type="EMBL" id="MBE9461383.1"/>
    </source>
</evidence>
<proteinExistence type="predicted"/>
<dbReference type="EMBL" id="JACYGY010000001">
    <property type="protein sequence ID" value="MBE9461383.1"/>
    <property type="molecule type" value="Genomic_DNA"/>
</dbReference>
<organism evidence="1 2">
    <name type="scientific">Dyadobacter subterraneus</name>
    <dbReference type="NCBI Taxonomy" id="2773304"/>
    <lineage>
        <taxon>Bacteria</taxon>
        <taxon>Pseudomonadati</taxon>
        <taxon>Bacteroidota</taxon>
        <taxon>Cytophagia</taxon>
        <taxon>Cytophagales</taxon>
        <taxon>Spirosomataceae</taxon>
        <taxon>Dyadobacter</taxon>
    </lineage>
</organism>
<sequence>MIKDSEENHFHAPIGPDHPKFWKLKGLDAEKVQLLQMEYCGISRKQLYKAMNEFNALAGPGFIVTYNVKIQERIKSLKGIRLTQLSKVMINAR</sequence>
<dbReference type="Proteomes" id="UP000634134">
    <property type="component" value="Unassembled WGS sequence"/>
</dbReference>
<evidence type="ECO:0000313" key="2">
    <source>
        <dbReference type="Proteomes" id="UP000634134"/>
    </source>
</evidence>
<protein>
    <recommendedName>
        <fullName evidence="3">Helix-turn-helix domain-containing protein</fullName>
    </recommendedName>
</protein>
<dbReference type="RefSeq" id="WP_194119651.1">
    <property type="nucleotide sequence ID" value="NZ_JACYGY010000001.1"/>
</dbReference>
<reference evidence="2" key="1">
    <citation type="submission" date="2023-07" db="EMBL/GenBank/DDBJ databases">
        <title>Dyadobacter sp. nov 'subterranea' isolated from contaminted grondwater.</title>
        <authorList>
            <person name="Szabo I."/>
            <person name="Al-Omari J."/>
            <person name="Szerdahelyi S.G."/>
            <person name="Rado J."/>
        </authorList>
    </citation>
    <scope>NUCLEOTIDE SEQUENCE [LARGE SCALE GENOMIC DNA]</scope>
    <source>
        <strain evidence="2">UP-52</strain>
    </source>
</reference>
<gene>
    <name evidence="1" type="ORF">IEE83_05770</name>
</gene>
<keyword evidence="2" id="KW-1185">Reference proteome</keyword>